<reference evidence="1 2" key="1">
    <citation type="submission" date="2016-03" db="EMBL/GenBank/DDBJ databases">
        <authorList>
            <person name="Ploux O."/>
        </authorList>
    </citation>
    <scope>NUCLEOTIDE SEQUENCE [LARGE SCALE GENOMIC DNA]</scope>
    <source>
        <strain evidence="1 2">R-45363</strain>
    </source>
</reference>
<comment type="caution">
    <text evidence="1">The sequence shown here is derived from an EMBL/GenBank/DDBJ whole genome shotgun (WGS) entry which is preliminary data.</text>
</comment>
<gene>
    <name evidence="1" type="ORF">A1332_01585</name>
</gene>
<dbReference type="SUPFAM" id="SSF51556">
    <property type="entry name" value="Metallo-dependent hydrolases"/>
    <property type="match status" value="1"/>
</dbReference>
<evidence type="ECO:0000313" key="1">
    <source>
        <dbReference type="EMBL" id="OAI06222.1"/>
    </source>
</evidence>
<dbReference type="EMBL" id="LUUG01000060">
    <property type="protein sequence ID" value="OAI06222.1"/>
    <property type="molecule type" value="Genomic_DNA"/>
</dbReference>
<dbReference type="InterPro" id="IPR006330">
    <property type="entry name" value="Ado/ade_deaminase"/>
</dbReference>
<dbReference type="GO" id="GO:0004000">
    <property type="term" value="F:adenosine deaminase activity"/>
    <property type="evidence" value="ECO:0007669"/>
    <property type="project" value="TreeGrafter"/>
</dbReference>
<evidence type="ECO:0000313" key="2">
    <source>
        <dbReference type="Proteomes" id="UP000078090"/>
    </source>
</evidence>
<name>A0A177MKV2_METMH</name>
<dbReference type="PANTHER" id="PTHR11409">
    <property type="entry name" value="ADENOSINE DEAMINASE"/>
    <property type="match status" value="1"/>
</dbReference>
<dbReference type="GO" id="GO:0046103">
    <property type="term" value="P:inosine biosynthetic process"/>
    <property type="evidence" value="ECO:0007669"/>
    <property type="project" value="TreeGrafter"/>
</dbReference>
<dbReference type="GO" id="GO:0043103">
    <property type="term" value="P:hypoxanthine salvage"/>
    <property type="evidence" value="ECO:0007669"/>
    <property type="project" value="TreeGrafter"/>
</dbReference>
<dbReference type="GO" id="GO:0006154">
    <property type="term" value="P:adenosine catabolic process"/>
    <property type="evidence" value="ECO:0007669"/>
    <property type="project" value="TreeGrafter"/>
</dbReference>
<dbReference type="Proteomes" id="UP000078090">
    <property type="component" value="Unassembled WGS sequence"/>
</dbReference>
<evidence type="ECO:0008006" key="3">
    <source>
        <dbReference type="Google" id="ProtNLM"/>
    </source>
</evidence>
<dbReference type="AlphaFoldDB" id="A0A177MKV2"/>
<dbReference type="PANTHER" id="PTHR11409:SF43">
    <property type="entry name" value="ADENOSINE DEAMINASE"/>
    <property type="match status" value="1"/>
</dbReference>
<protein>
    <recommendedName>
        <fullName evidence="3">Adenosine deaminase</fullName>
    </recommendedName>
</protein>
<dbReference type="OrthoDB" id="8772092at2"/>
<sequence length="864" mass="99128">MIPAPLSLLARTLQLADVELLDMLMRRLLSPSDYSGKASLHTYTPRAIEANYPRHFRLNDAQLAARRVEQDNGDDKDGLDWLDVVFDEYFRFDGDHVTAREDRRLYYARLCAHMHPALPVAWRLSGLMRKNGDSRLTLDDMRRVVGATAPNFLPTPAGNAAWADLHVHLGGSAETSLSLFHMAISRWVLPNKTDLPSRDHDRLDRARVKQWIATYQTLFYQILNRLCIDGDSNHGLWKKSLSLAWTLGQPDRPSVQPRAWLDLHRRPTGRFGGLAYSAIACYDEGDAQRAWLYWLTALCGLFRDASSLAERDAVLAFFNLAHLFRRDMIHDGVGLTRFVRYFNSPLRMAPSGKHREKDGLRQLLGHPRHLAELKVTDWIADKEAATNFAKQSTQLLYQPDRNERPDALQVCLERMHICIHFVRGASKDNANTLRYEAQRRKTLLEAQKIERFLRSTSAARTRIDGVVVDLTTLIRGLDVAGDELATPIEVFAPAIRSLRHGPLRSAVQAPRPPMHRLHLSIHAGEDYNHLLGGMRHLDETVKFCEMGQHDRLGHALALGIRPVDWINRQPEVLLTVEEHLDNLVWAWAQALILTGLWPGAEAVALRLEARIRIYAPMVYPNHGDQLTPDALYRAWFLRRNCPIKWREYRVNAARYSGLEYWVPDVYSSDVTVRGLAHQLYDEYHRLRNRPTHEADQHGQVVLIKQGNGLPSYETPLDDWLSEIELDFMEAVQDRLLDEYAQRGLIIEVNPSSNVYIGRIEDYHQHPVFRWHPPRDEWLKPKNQCNRFGLRRGAMQVCVNTDDPGIFPTSLPNELQLLLEAAQNNHGIGPLEAARWVDELRQFGVDQFIRAHISKNKEVPNETKF</sequence>
<accession>A0A177MKV2</accession>
<dbReference type="RefSeq" id="WP_064008178.1">
    <property type="nucleotide sequence ID" value="NZ_LUUG01000060.1"/>
</dbReference>
<dbReference type="Gene3D" id="3.20.20.140">
    <property type="entry name" value="Metal-dependent hydrolases"/>
    <property type="match status" value="2"/>
</dbReference>
<organism evidence="1 2">
    <name type="scientific">Methylomonas methanica</name>
    <dbReference type="NCBI Taxonomy" id="421"/>
    <lineage>
        <taxon>Bacteria</taxon>
        <taxon>Pseudomonadati</taxon>
        <taxon>Pseudomonadota</taxon>
        <taxon>Gammaproteobacteria</taxon>
        <taxon>Methylococcales</taxon>
        <taxon>Methylococcaceae</taxon>
        <taxon>Methylomonas</taxon>
    </lineage>
</organism>
<dbReference type="InterPro" id="IPR032466">
    <property type="entry name" value="Metal_Hydrolase"/>
</dbReference>
<proteinExistence type="predicted"/>
<dbReference type="GO" id="GO:0005829">
    <property type="term" value="C:cytosol"/>
    <property type="evidence" value="ECO:0007669"/>
    <property type="project" value="TreeGrafter"/>
</dbReference>